<name>A0AAE3JAF5_9FIRM</name>
<feature type="compositionally biased region" description="Polar residues" evidence="1">
    <location>
        <begin position="120"/>
        <end position="130"/>
    </location>
</feature>
<sequence length="915" mass="92858">MNKVHRKITALLTASIMTVMSMGVVSAQTDNNAQIKSIDAENGTVTVDVTKSGSYKIYAAVYKDKLLQGLYTVDSITSSGVFNFGKEIEFDEDTETLKCFIWDGSMKPVGEIYKGGVSEPTENPSTTKAPSVTKIPAVTDEPTATKTPAVTDEPTTTDTPTETDEPTATETPSETGQPTTTDTPTTDNPTTYGAVITLSDDGIAVDGTGATAEGSVVTISQAGEYTVTGSLSDGQIAVALPTKSDEVTINLEGVDVTSTTGAPFAATKGKVDLSAKKGTTNSFTSTATYNKETVNACVYSKNDLTIKGKGTLKVSSTYNNAIGCKADVTIKNLTLNITEAANNGIKGNDSVTVESGNVTVNSNGDAIKSDEDPAYDGDVLEGGTVKIADGTVTLTTGTTTKDGTTSTSDGIKASMLCAISGGTINITSTGDAIKANASSIDGDNPTLEDGDGSINITGGTINISAGEDGIKAVKSVNVSNGEITIIKAKEGIQVNEVTYESDGTTVKAYVTGSIGISGGTLNITSSEDGIQCGTGNITITGGDITVDSKMDCIQAENIMNISDGTFNLKSYGGAPATVSSNNSSTTDSCKGVKAGSLVNISGGTFNINTYDDGIHSNNTVRISGGDIDIAAGDDGVHGDSYLYITDNADINITKSYEGIEAAKIYVQGGKTYIVSTDDGANAAGDEPTENAITLSSDDIAEFAGPGGFGGGNQGPNWGGEDSSSYGYLEVSGGLLYIEAEGDGFDSNGDGVITGGIVLVNGPTSGGNGVFDVGDNNNTLTITGGIVIGAGTSDMAVTPTKATNSQYYVVASGSSSSGGGGGFGGHSSSSSSSGFSTQATGKAFKLTDSSGNEIVTYVPSKQYSWVLVSTPEMSSGTYTLNYGGSVTGGTFTNGNYGLVTDGAYSGSSTISLSAKQ</sequence>
<keyword evidence="4" id="KW-1185">Reference proteome</keyword>
<dbReference type="Proteomes" id="UP001198242">
    <property type="component" value="Unassembled WGS sequence"/>
</dbReference>
<dbReference type="Pfam" id="PF14262">
    <property type="entry name" value="Cthe_2159"/>
    <property type="match status" value="2"/>
</dbReference>
<reference evidence="3 4" key="1">
    <citation type="submission" date="2021-10" db="EMBL/GenBank/DDBJ databases">
        <title>Anaerobic single-cell dispensing facilitates the cultivation of human gut bacteria.</title>
        <authorList>
            <person name="Afrizal A."/>
        </authorList>
    </citation>
    <scope>NUCLEOTIDE SEQUENCE [LARGE SCALE GENOMIC DNA]</scope>
    <source>
        <strain evidence="3 4">CLA-AA-H232</strain>
    </source>
</reference>
<dbReference type="RefSeq" id="WP_308456952.1">
    <property type="nucleotide sequence ID" value="NZ_JAJEQM010000017.1"/>
</dbReference>
<feature type="signal peptide" evidence="2">
    <location>
        <begin position="1"/>
        <end position="27"/>
    </location>
</feature>
<keyword evidence="2" id="KW-0732">Signal</keyword>
<feature type="region of interest" description="Disordered" evidence="1">
    <location>
        <begin position="113"/>
        <end position="189"/>
    </location>
</feature>
<evidence type="ECO:0000256" key="2">
    <source>
        <dbReference type="SAM" id="SignalP"/>
    </source>
</evidence>
<accession>A0AAE3JAF5</accession>
<dbReference type="AlphaFoldDB" id="A0AAE3JAF5"/>
<evidence type="ECO:0000313" key="3">
    <source>
        <dbReference type="EMBL" id="MCC2211417.1"/>
    </source>
</evidence>
<feature type="compositionally biased region" description="Low complexity" evidence="1">
    <location>
        <begin position="168"/>
        <end position="189"/>
    </location>
</feature>
<dbReference type="InterPro" id="IPR025584">
    <property type="entry name" value="Cthe_2159"/>
</dbReference>
<evidence type="ECO:0000313" key="4">
    <source>
        <dbReference type="Proteomes" id="UP001198242"/>
    </source>
</evidence>
<gene>
    <name evidence="3" type="ORF">LKE05_11535</name>
</gene>
<evidence type="ECO:0000256" key="1">
    <source>
        <dbReference type="SAM" id="MobiDB-lite"/>
    </source>
</evidence>
<proteinExistence type="predicted"/>
<dbReference type="EMBL" id="JAJEQM010000017">
    <property type="protein sequence ID" value="MCC2211417.1"/>
    <property type="molecule type" value="Genomic_DNA"/>
</dbReference>
<feature type="compositionally biased region" description="Low complexity" evidence="1">
    <location>
        <begin position="145"/>
        <end position="160"/>
    </location>
</feature>
<comment type="caution">
    <text evidence="3">The sequence shown here is derived from an EMBL/GenBank/DDBJ whole genome shotgun (WGS) entry which is preliminary data.</text>
</comment>
<organism evidence="3 4">
    <name type="scientific">Hominilimicola fabiformis</name>
    <dbReference type="NCBI Taxonomy" id="2885356"/>
    <lineage>
        <taxon>Bacteria</taxon>
        <taxon>Bacillati</taxon>
        <taxon>Bacillota</taxon>
        <taxon>Clostridia</taxon>
        <taxon>Eubacteriales</taxon>
        <taxon>Oscillospiraceae</taxon>
        <taxon>Hominilimicola</taxon>
    </lineage>
</organism>
<protein>
    <submittedName>
        <fullName evidence="3">Carbohydrate-binding domain-containing protein</fullName>
    </submittedName>
</protein>
<feature type="chain" id="PRO_5042039989" evidence="2">
    <location>
        <begin position="28"/>
        <end position="915"/>
    </location>
</feature>